<dbReference type="GO" id="GO:0071555">
    <property type="term" value="P:cell wall organization"/>
    <property type="evidence" value="ECO:0007669"/>
    <property type="project" value="InterPro"/>
</dbReference>
<dbReference type="Pfam" id="PF02518">
    <property type="entry name" value="HATPase_c"/>
    <property type="match status" value="1"/>
</dbReference>
<dbReference type="RefSeq" id="WP_073611473.1">
    <property type="nucleotide sequence ID" value="NZ_FRFE01000001.1"/>
</dbReference>
<dbReference type="Pfam" id="PF01590">
    <property type="entry name" value="GAF"/>
    <property type="match status" value="1"/>
</dbReference>
<dbReference type="STRING" id="1121416.SAMN02745220_00092"/>
<feature type="transmembrane region" description="Helical" evidence="14">
    <location>
        <begin position="172"/>
        <end position="198"/>
    </location>
</feature>
<dbReference type="SMART" id="SM00387">
    <property type="entry name" value="HATPase_c"/>
    <property type="match status" value="1"/>
</dbReference>
<evidence type="ECO:0000256" key="8">
    <source>
        <dbReference type="ARBA" id="ARBA00022741"/>
    </source>
</evidence>
<dbReference type="Gene3D" id="3.30.450.40">
    <property type="match status" value="1"/>
</dbReference>
<evidence type="ECO:0000256" key="4">
    <source>
        <dbReference type="ARBA" id="ARBA00022475"/>
    </source>
</evidence>
<dbReference type="GO" id="GO:0005886">
    <property type="term" value="C:plasma membrane"/>
    <property type="evidence" value="ECO:0007669"/>
    <property type="project" value="UniProtKB-SubCell"/>
</dbReference>
<dbReference type="SUPFAM" id="SSF55781">
    <property type="entry name" value="GAF domain-like"/>
    <property type="match status" value="1"/>
</dbReference>
<feature type="transmembrane region" description="Helical" evidence="14">
    <location>
        <begin position="48"/>
        <end position="66"/>
    </location>
</feature>
<protein>
    <recommendedName>
        <fullName evidence="3">histidine kinase</fullName>
        <ecNumber evidence="3">2.7.13.3</ecNumber>
    </recommendedName>
</protein>
<evidence type="ECO:0000256" key="12">
    <source>
        <dbReference type="ARBA" id="ARBA00023012"/>
    </source>
</evidence>
<keyword evidence="17" id="KW-1185">Reference proteome</keyword>
<reference evidence="16 17" key="1">
    <citation type="submission" date="2016-12" db="EMBL/GenBank/DDBJ databases">
        <authorList>
            <person name="Song W.-J."/>
            <person name="Kurnit D.M."/>
        </authorList>
    </citation>
    <scope>NUCLEOTIDE SEQUENCE [LARGE SCALE GENOMIC DNA]</scope>
    <source>
        <strain evidence="16 17">DSM 18488</strain>
    </source>
</reference>
<dbReference type="OrthoDB" id="2514702at2"/>
<evidence type="ECO:0000256" key="6">
    <source>
        <dbReference type="ARBA" id="ARBA00022679"/>
    </source>
</evidence>
<dbReference type="EC" id="2.7.13.3" evidence="3"/>
<proteinExistence type="predicted"/>
<comment type="subcellular location">
    <subcellularLocation>
        <location evidence="2">Cell membrane</location>
        <topology evidence="2">Multi-pass membrane protein</topology>
    </subcellularLocation>
</comment>
<dbReference type="SUPFAM" id="SSF55874">
    <property type="entry name" value="ATPase domain of HSP90 chaperone/DNA topoisomerase II/histidine kinase"/>
    <property type="match status" value="1"/>
</dbReference>
<comment type="catalytic activity">
    <reaction evidence="1">
        <text>ATP + protein L-histidine = ADP + protein N-phospho-L-histidine.</text>
        <dbReference type="EC" id="2.7.13.3"/>
    </reaction>
</comment>
<keyword evidence="9 16" id="KW-0418">Kinase</keyword>
<evidence type="ECO:0000256" key="2">
    <source>
        <dbReference type="ARBA" id="ARBA00004651"/>
    </source>
</evidence>
<organism evidence="16 17">
    <name type="scientific">Desulfopila aestuarii DSM 18488</name>
    <dbReference type="NCBI Taxonomy" id="1121416"/>
    <lineage>
        <taxon>Bacteria</taxon>
        <taxon>Pseudomonadati</taxon>
        <taxon>Thermodesulfobacteriota</taxon>
        <taxon>Desulfobulbia</taxon>
        <taxon>Desulfobulbales</taxon>
        <taxon>Desulfocapsaceae</taxon>
        <taxon>Desulfopila</taxon>
    </lineage>
</organism>
<evidence type="ECO:0000313" key="16">
    <source>
        <dbReference type="EMBL" id="SHO42686.1"/>
    </source>
</evidence>
<evidence type="ECO:0000256" key="9">
    <source>
        <dbReference type="ARBA" id="ARBA00022777"/>
    </source>
</evidence>
<gene>
    <name evidence="16" type="ORF">SAMN02745220_00092</name>
</gene>
<evidence type="ECO:0000256" key="13">
    <source>
        <dbReference type="ARBA" id="ARBA00023136"/>
    </source>
</evidence>
<evidence type="ECO:0000256" key="10">
    <source>
        <dbReference type="ARBA" id="ARBA00022840"/>
    </source>
</evidence>
<keyword evidence="13 14" id="KW-0472">Membrane</keyword>
<keyword evidence="11 14" id="KW-1133">Transmembrane helix</keyword>
<keyword evidence="5" id="KW-0597">Phosphoprotein</keyword>
<keyword evidence="6" id="KW-0808">Transferase</keyword>
<evidence type="ECO:0000256" key="7">
    <source>
        <dbReference type="ARBA" id="ARBA00022692"/>
    </source>
</evidence>
<keyword evidence="8" id="KW-0547">Nucleotide-binding</keyword>
<dbReference type="PANTHER" id="PTHR34220">
    <property type="entry name" value="SENSOR HISTIDINE KINASE YPDA"/>
    <property type="match status" value="1"/>
</dbReference>
<dbReference type="GO" id="GO:0005524">
    <property type="term" value="F:ATP binding"/>
    <property type="evidence" value="ECO:0007669"/>
    <property type="project" value="UniProtKB-KW"/>
</dbReference>
<feature type="transmembrane region" description="Helical" evidence="14">
    <location>
        <begin position="109"/>
        <end position="133"/>
    </location>
</feature>
<dbReference type="Proteomes" id="UP000184603">
    <property type="component" value="Unassembled WGS sequence"/>
</dbReference>
<dbReference type="InterPro" id="IPR010559">
    <property type="entry name" value="Sig_transdc_His_kin_internal"/>
</dbReference>
<evidence type="ECO:0000256" key="3">
    <source>
        <dbReference type="ARBA" id="ARBA00012438"/>
    </source>
</evidence>
<dbReference type="InterPro" id="IPR036890">
    <property type="entry name" value="HATPase_C_sf"/>
</dbReference>
<evidence type="ECO:0000256" key="11">
    <source>
        <dbReference type="ARBA" id="ARBA00022989"/>
    </source>
</evidence>
<dbReference type="InterPro" id="IPR029016">
    <property type="entry name" value="GAF-like_dom_sf"/>
</dbReference>
<dbReference type="PANTHER" id="PTHR34220:SF10">
    <property type="entry name" value="SENSOR HISTIDINE KINASE BTSS"/>
    <property type="match status" value="1"/>
</dbReference>
<dbReference type="Pfam" id="PF06580">
    <property type="entry name" value="His_kinase"/>
    <property type="match status" value="1"/>
</dbReference>
<dbReference type="InterPro" id="IPR011620">
    <property type="entry name" value="Sig_transdc_His_kinase_LytS_TM"/>
</dbReference>
<dbReference type="InterPro" id="IPR003018">
    <property type="entry name" value="GAF"/>
</dbReference>
<feature type="transmembrane region" description="Helical" evidence="14">
    <location>
        <begin position="145"/>
        <end position="166"/>
    </location>
</feature>
<dbReference type="EMBL" id="FRFE01000001">
    <property type="protein sequence ID" value="SHO42686.1"/>
    <property type="molecule type" value="Genomic_DNA"/>
</dbReference>
<dbReference type="Gene3D" id="3.30.565.10">
    <property type="entry name" value="Histidine kinase-like ATPase, C-terminal domain"/>
    <property type="match status" value="1"/>
</dbReference>
<evidence type="ECO:0000313" key="17">
    <source>
        <dbReference type="Proteomes" id="UP000184603"/>
    </source>
</evidence>
<feature type="transmembrane region" description="Helical" evidence="14">
    <location>
        <begin position="78"/>
        <end position="97"/>
    </location>
</feature>
<feature type="transmembrane region" description="Helical" evidence="14">
    <location>
        <begin position="7"/>
        <end position="28"/>
    </location>
</feature>
<evidence type="ECO:0000256" key="5">
    <source>
        <dbReference type="ARBA" id="ARBA00022553"/>
    </source>
</evidence>
<dbReference type="AlphaFoldDB" id="A0A1M7XVM4"/>
<keyword evidence="7 14" id="KW-0812">Transmembrane</keyword>
<evidence type="ECO:0000256" key="1">
    <source>
        <dbReference type="ARBA" id="ARBA00000085"/>
    </source>
</evidence>
<dbReference type="InterPro" id="IPR003594">
    <property type="entry name" value="HATPase_dom"/>
</dbReference>
<feature type="domain" description="Histidine kinase/HSP90-like ATPase" evidence="15">
    <location>
        <begin position="466"/>
        <end position="561"/>
    </location>
</feature>
<dbReference type="GO" id="GO:0000155">
    <property type="term" value="F:phosphorelay sensor kinase activity"/>
    <property type="evidence" value="ECO:0007669"/>
    <property type="project" value="InterPro"/>
</dbReference>
<sequence length="564" mass="62678">MDLLTFSLNNIFALLQQMSVFLVIAYLFTKSPFFKTFHIHTLNWRQLPFLYCIFTVFSILGTYFGLPINDAIANTRAIGAVLAGIIGGPLLGGAVGFTAGLHRFSLGGFTAFSCGLSTTTEGLLGGLVHILLVRRYQQHRLLCPWVAFFTTLVAEITQMVIILIFAQPFDDALALVRIIALPMILANSTGAAIFVSIIRDQRKMYDELSVTFSAKALKMAEKTIAILSRGFDMETAREVASVIREETGVGAVAITDKEKVLAFVGEGDDHHLVGYTITSSETLQAIREDRIVYADGGEKKWRCNRSENCPLGSVLCVPLRVDNELVGTINLFEPKNKLFLVTNKTLGEGITKLLSDQILYSRYVEQKTLLTRAELKLAQAQVNPHFLFNALNTIIAITRKDADRARDLLMHLSNFFRKNLKRTGDLATLEEELNHVQSYLVIEKARFEDKLQLEIDIDPTLLSLKLPVFTLQPIVENAIKHGISNMLGQGLVRLSAKREPECVRIVVEDNGGNFEERGKKGLGMSIVEKRIKNLCGEQHGVTISFVPQERTTIEITLPAKGCSE</sequence>
<evidence type="ECO:0000256" key="14">
    <source>
        <dbReference type="SAM" id="Phobius"/>
    </source>
</evidence>
<keyword evidence="10" id="KW-0067">ATP-binding</keyword>
<dbReference type="Pfam" id="PF07694">
    <property type="entry name" value="5TM-5TMR_LYT"/>
    <property type="match status" value="1"/>
</dbReference>
<evidence type="ECO:0000259" key="15">
    <source>
        <dbReference type="SMART" id="SM00387"/>
    </source>
</evidence>
<name>A0A1M7XVM4_9BACT</name>
<keyword evidence="4" id="KW-1003">Cell membrane</keyword>
<accession>A0A1M7XVM4</accession>
<keyword evidence="12" id="KW-0902">Two-component regulatory system</keyword>
<dbReference type="InterPro" id="IPR050640">
    <property type="entry name" value="Bact_2-comp_sensor_kinase"/>
</dbReference>